<dbReference type="CDD" id="cd04476">
    <property type="entry name" value="RPA1_DBD_C"/>
    <property type="match status" value="1"/>
</dbReference>
<dbReference type="InterPro" id="IPR013955">
    <property type="entry name" value="Rep_factor-A_C"/>
</dbReference>
<comment type="similarity">
    <text evidence="1">Belongs to the replication factor A protein 1 family.</text>
</comment>
<gene>
    <name evidence="9" type="ORF">BOLC2T08209H</name>
</gene>
<keyword evidence="4" id="KW-0862">Zinc</keyword>
<accession>A0A3P6DI08</accession>
<dbReference type="Pfam" id="PF02721">
    <property type="entry name" value="DUF223"/>
    <property type="match status" value="1"/>
</dbReference>
<reference evidence="9" key="1">
    <citation type="submission" date="2018-11" db="EMBL/GenBank/DDBJ databases">
        <authorList>
            <consortium name="Genoscope - CEA"/>
            <person name="William W."/>
        </authorList>
    </citation>
    <scope>NUCLEOTIDE SEQUENCE</scope>
</reference>
<dbReference type="PANTHER" id="PTHR47165:SF4">
    <property type="entry name" value="OS03G0429900 PROTEIN"/>
    <property type="match status" value="1"/>
</dbReference>
<feature type="region of interest" description="Disordered" evidence="6">
    <location>
        <begin position="469"/>
        <end position="500"/>
    </location>
</feature>
<proteinExistence type="inferred from homology"/>
<feature type="domain" description="Replication factor A C-terminal" evidence="8">
    <location>
        <begin position="298"/>
        <end position="420"/>
    </location>
</feature>
<protein>
    <submittedName>
        <fullName evidence="9">Uncharacterized protein</fullName>
    </submittedName>
</protein>
<dbReference type="AlphaFoldDB" id="A0A3P6DI08"/>
<evidence type="ECO:0000259" key="7">
    <source>
        <dbReference type="Pfam" id="PF02721"/>
    </source>
</evidence>
<evidence type="ECO:0000313" key="9">
    <source>
        <dbReference type="EMBL" id="VDD21945.1"/>
    </source>
</evidence>
<evidence type="ECO:0000259" key="8">
    <source>
        <dbReference type="Pfam" id="PF08646"/>
    </source>
</evidence>
<name>A0A3P6DI08_BRAOL</name>
<dbReference type="EMBL" id="LR031874">
    <property type="protein sequence ID" value="VDD21945.1"/>
    <property type="molecule type" value="Genomic_DNA"/>
</dbReference>
<evidence type="ECO:0000256" key="6">
    <source>
        <dbReference type="SAM" id="MobiDB-lite"/>
    </source>
</evidence>
<evidence type="ECO:0000256" key="1">
    <source>
        <dbReference type="ARBA" id="ARBA00005690"/>
    </source>
</evidence>
<dbReference type="InterPro" id="IPR012340">
    <property type="entry name" value="NA-bd_OB-fold"/>
</dbReference>
<evidence type="ECO:0000256" key="2">
    <source>
        <dbReference type="ARBA" id="ARBA00022723"/>
    </source>
</evidence>
<dbReference type="InterPro" id="IPR003871">
    <property type="entry name" value="RFA1B/D_OB_1st"/>
</dbReference>
<keyword evidence="5" id="KW-0238">DNA-binding</keyword>
<feature type="domain" description="Replication protein A 70 kDa DNA-binding subunit B/D first OB fold" evidence="7">
    <location>
        <begin position="30"/>
        <end position="117"/>
    </location>
</feature>
<dbReference type="PANTHER" id="PTHR47165">
    <property type="entry name" value="OS03G0429900 PROTEIN"/>
    <property type="match status" value="1"/>
</dbReference>
<keyword evidence="2" id="KW-0479">Metal-binding</keyword>
<keyword evidence="3" id="KW-0863">Zinc-finger</keyword>
<dbReference type="CDD" id="cd04480">
    <property type="entry name" value="RPA1_DBD_A_like"/>
    <property type="match status" value="1"/>
</dbReference>
<dbReference type="GO" id="GO:0008270">
    <property type="term" value="F:zinc ion binding"/>
    <property type="evidence" value="ECO:0007669"/>
    <property type="project" value="UniProtKB-KW"/>
</dbReference>
<dbReference type="SUPFAM" id="SSF50249">
    <property type="entry name" value="Nucleic acid-binding proteins"/>
    <property type="match status" value="3"/>
</dbReference>
<evidence type="ECO:0000256" key="4">
    <source>
        <dbReference type="ARBA" id="ARBA00022833"/>
    </source>
</evidence>
<sequence length="500" mass="55582">MTSAVSPVANAVVAHSTFNSLRLGRTSQFVVGRLIRFWDSRNIKKNGEFMGITILLLNELDSVIHGFIPANRASHYRPDLKSGSIVKVDRFEVARCAHTYKITEHQFVIRFTPSTRICEVLTDAPVINSEKFMMRRYDHLHVLSNTNLELPDVVGEIRSVQGSDLRNDAATTRVVVRLLIEPDVTVYLSLWDEAASTFRGLLKAGDKTKSVMLVTTVNPKLFGGNMYLNSTPGTRFFFDTNLPDIAEFVSRVGGESSKVFPLVDTLQGIKKKELVSIADLNTFISNSNEQTQEADFFCKARIVGVVHENGWSFVACTGCNRKLERIGTSLSCNRCVTDAVTGVVRFRVELAVDDGNDSATFVFFDKEMTKLTKQDAAVLALDEAANSGEKNIPICLEELTDKEFVFQIRVTPFNFTPNYRTFTVSTITEDIISLTHGKIEEDENILRSNEGDSGLKKAPPSGPYVLGENVGEECGTADPPEIAVTRNNRKRSSKWNAPFL</sequence>
<dbReference type="Gene3D" id="2.40.50.140">
    <property type="entry name" value="Nucleic acid-binding proteins"/>
    <property type="match status" value="3"/>
</dbReference>
<organism evidence="9">
    <name type="scientific">Brassica oleracea</name>
    <name type="common">Wild cabbage</name>
    <dbReference type="NCBI Taxonomy" id="3712"/>
    <lineage>
        <taxon>Eukaryota</taxon>
        <taxon>Viridiplantae</taxon>
        <taxon>Streptophyta</taxon>
        <taxon>Embryophyta</taxon>
        <taxon>Tracheophyta</taxon>
        <taxon>Spermatophyta</taxon>
        <taxon>Magnoliopsida</taxon>
        <taxon>eudicotyledons</taxon>
        <taxon>Gunneridae</taxon>
        <taxon>Pentapetalae</taxon>
        <taxon>rosids</taxon>
        <taxon>malvids</taxon>
        <taxon>Brassicales</taxon>
        <taxon>Brassicaceae</taxon>
        <taxon>Brassiceae</taxon>
        <taxon>Brassica</taxon>
    </lineage>
</organism>
<dbReference type="InterPro" id="IPR047192">
    <property type="entry name" value="Euk_RPA1_DBD_C"/>
</dbReference>
<dbReference type="GO" id="GO:0003677">
    <property type="term" value="F:DNA binding"/>
    <property type="evidence" value="ECO:0007669"/>
    <property type="project" value="UniProtKB-KW"/>
</dbReference>
<dbReference type="Pfam" id="PF08646">
    <property type="entry name" value="Rep_fac-A_C"/>
    <property type="match status" value="1"/>
</dbReference>
<evidence type="ECO:0000256" key="3">
    <source>
        <dbReference type="ARBA" id="ARBA00022771"/>
    </source>
</evidence>
<evidence type="ECO:0000256" key="5">
    <source>
        <dbReference type="ARBA" id="ARBA00023125"/>
    </source>
</evidence>